<keyword evidence="3" id="KW-1185">Reference proteome</keyword>
<gene>
    <name evidence="2" type="ORF">BT96DRAFT_922173</name>
</gene>
<reference evidence="2" key="1">
    <citation type="journal article" date="2019" name="Environ. Microbiol.">
        <title>Fungal ecological strategies reflected in gene transcription - a case study of two litter decomposers.</title>
        <authorList>
            <person name="Barbi F."/>
            <person name="Kohler A."/>
            <person name="Barry K."/>
            <person name="Baskaran P."/>
            <person name="Daum C."/>
            <person name="Fauchery L."/>
            <person name="Ihrmark K."/>
            <person name="Kuo A."/>
            <person name="LaButti K."/>
            <person name="Lipzen A."/>
            <person name="Morin E."/>
            <person name="Grigoriev I.V."/>
            <person name="Henrissat B."/>
            <person name="Lindahl B."/>
            <person name="Martin F."/>
        </authorList>
    </citation>
    <scope>NUCLEOTIDE SEQUENCE</scope>
    <source>
        <strain evidence="2">JB14</strain>
    </source>
</reference>
<feature type="region of interest" description="Disordered" evidence="1">
    <location>
        <begin position="35"/>
        <end position="67"/>
    </location>
</feature>
<proteinExistence type="predicted"/>
<feature type="non-terminal residue" evidence="2">
    <location>
        <position position="67"/>
    </location>
</feature>
<dbReference type="Proteomes" id="UP000799118">
    <property type="component" value="Unassembled WGS sequence"/>
</dbReference>
<sequence>MWYISLCRTLGLVSLPALPPSPITTTPALVAVPSAPRLRDDPTPPLIHTLDSPLPHQTSKPHSRSSS</sequence>
<organism evidence="2 3">
    <name type="scientific">Gymnopus androsaceus JB14</name>
    <dbReference type="NCBI Taxonomy" id="1447944"/>
    <lineage>
        <taxon>Eukaryota</taxon>
        <taxon>Fungi</taxon>
        <taxon>Dikarya</taxon>
        <taxon>Basidiomycota</taxon>
        <taxon>Agaricomycotina</taxon>
        <taxon>Agaricomycetes</taxon>
        <taxon>Agaricomycetidae</taxon>
        <taxon>Agaricales</taxon>
        <taxon>Marasmiineae</taxon>
        <taxon>Omphalotaceae</taxon>
        <taxon>Gymnopus</taxon>
    </lineage>
</organism>
<evidence type="ECO:0000313" key="2">
    <source>
        <dbReference type="EMBL" id="KAE9396426.1"/>
    </source>
</evidence>
<protein>
    <submittedName>
        <fullName evidence="2">Uncharacterized protein</fullName>
    </submittedName>
</protein>
<evidence type="ECO:0000256" key="1">
    <source>
        <dbReference type="SAM" id="MobiDB-lite"/>
    </source>
</evidence>
<name>A0A6A4HF00_9AGAR</name>
<dbReference type="AlphaFoldDB" id="A0A6A4HF00"/>
<accession>A0A6A4HF00</accession>
<evidence type="ECO:0000313" key="3">
    <source>
        <dbReference type="Proteomes" id="UP000799118"/>
    </source>
</evidence>
<dbReference type="EMBL" id="ML769514">
    <property type="protein sequence ID" value="KAE9396426.1"/>
    <property type="molecule type" value="Genomic_DNA"/>
</dbReference>